<evidence type="ECO:0000256" key="5">
    <source>
        <dbReference type="ARBA" id="ARBA00022801"/>
    </source>
</evidence>
<dbReference type="InterPro" id="IPR012933">
    <property type="entry name" value="HicA_mRNA_interferase"/>
</dbReference>
<keyword evidence="2" id="KW-1277">Toxin-antitoxin system</keyword>
<evidence type="ECO:0000256" key="2">
    <source>
        <dbReference type="ARBA" id="ARBA00022649"/>
    </source>
</evidence>
<name>A0A1F8F672_9BACT</name>
<comment type="similarity">
    <text evidence="1">Belongs to the HicA mRNA interferase family.</text>
</comment>
<evidence type="ECO:0000313" key="9">
    <source>
        <dbReference type="Proteomes" id="UP000177167"/>
    </source>
</evidence>
<dbReference type="Gene3D" id="3.30.920.30">
    <property type="entry name" value="Hypothetical protein"/>
    <property type="match status" value="1"/>
</dbReference>
<keyword evidence="6" id="KW-0694">RNA-binding</keyword>
<dbReference type="PANTHER" id="PTHR34873:SF3">
    <property type="entry name" value="ADDICTION MODULE TOXIN, HICA FAMILY"/>
    <property type="match status" value="1"/>
</dbReference>
<dbReference type="PANTHER" id="PTHR34873">
    <property type="entry name" value="SSR1766 PROTEIN"/>
    <property type="match status" value="1"/>
</dbReference>
<dbReference type="GO" id="GO:0003729">
    <property type="term" value="F:mRNA binding"/>
    <property type="evidence" value="ECO:0007669"/>
    <property type="project" value="InterPro"/>
</dbReference>
<proteinExistence type="inferred from homology"/>
<dbReference type="Proteomes" id="UP000177167">
    <property type="component" value="Unassembled WGS sequence"/>
</dbReference>
<evidence type="ECO:0000256" key="3">
    <source>
        <dbReference type="ARBA" id="ARBA00022722"/>
    </source>
</evidence>
<comment type="caution">
    <text evidence="8">The sequence shown here is derived from an EMBL/GenBank/DDBJ whole genome shotgun (WGS) entry which is preliminary data.</text>
</comment>
<dbReference type="EMBL" id="MGJP01000058">
    <property type="protein sequence ID" value="OGN08645.1"/>
    <property type="molecule type" value="Genomic_DNA"/>
</dbReference>
<dbReference type="GO" id="GO:0016787">
    <property type="term" value="F:hydrolase activity"/>
    <property type="evidence" value="ECO:0007669"/>
    <property type="project" value="UniProtKB-KW"/>
</dbReference>
<keyword evidence="5" id="KW-0378">Hydrolase</keyword>
<evidence type="ECO:0000256" key="4">
    <source>
        <dbReference type="ARBA" id="ARBA00022759"/>
    </source>
</evidence>
<dbReference type="AlphaFoldDB" id="A0A1F8F672"/>
<gene>
    <name evidence="8" type="ORF">A3J46_03020</name>
</gene>
<reference evidence="8 9" key="1">
    <citation type="journal article" date="2016" name="Nat. Commun.">
        <title>Thousands of microbial genomes shed light on interconnected biogeochemical processes in an aquifer system.</title>
        <authorList>
            <person name="Anantharaman K."/>
            <person name="Brown C.T."/>
            <person name="Hug L.A."/>
            <person name="Sharon I."/>
            <person name="Castelle C.J."/>
            <person name="Probst A.J."/>
            <person name="Thomas B.C."/>
            <person name="Singh A."/>
            <person name="Wilkins M.J."/>
            <person name="Karaoz U."/>
            <person name="Brodie E.L."/>
            <person name="Williams K.H."/>
            <person name="Hubbard S.S."/>
            <person name="Banfield J.F."/>
        </authorList>
    </citation>
    <scope>NUCLEOTIDE SEQUENCE [LARGE SCALE GENOMIC DNA]</scope>
</reference>
<evidence type="ECO:0000256" key="6">
    <source>
        <dbReference type="ARBA" id="ARBA00022884"/>
    </source>
</evidence>
<keyword evidence="4" id="KW-0255">Endonuclease</keyword>
<evidence type="ECO:0008006" key="10">
    <source>
        <dbReference type="Google" id="ProtNLM"/>
    </source>
</evidence>
<organism evidence="8 9">
    <name type="scientific">Candidatus Yanofskybacteria bacterium RIFCSPHIGHO2_02_FULL_41_11</name>
    <dbReference type="NCBI Taxonomy" id="1802675"/>
    <lineage>
        <taxon>Bacteria</taxon>
        <taxon>Candidatus Yanofskyibacteriota</taxon>
    </lineage>
</organism>
<evidence type="ECO:0000256" key="7">
    <source>
        <dbReference type="ARBA" id="ARBA00023016"/>
    </source>
</evidence>
<protein>
    <recommendedName>
        <fullName evidence="10">Addiction module toxin, HicA family</fullName>
    </recommendedName>
</protein>
<dbReference type="Pfam" id="PF07927">
    <property type="entry name" value="HicA_toxin"/>
    <property type="match status" value="1"/>
</dbReference>
<dbReference type="InterPro" id="IPR038570">
    <property type="entry name" value="HicA_sf"/>
</dbReference>
<evidence type="ECO:0000313" key="8">
    <source>
        <dbReference type="EMBL" id="OGN08645.1"/>
    </source>
</evidence>
<keyword evidence="7" id="KW-0346">Stress response</keyword>
<dbReference type="GO" id="GO:0004519">
    <property type="term" value="F:endonuclease activity"/>
    <property type="evidence" value="ECO:0007669"/>
    <property type="project" value="UniProtKB-KW"/>
</dbReference>
<evidence type="ECO:0000256" key="1">
    <source>
        <dbReference type="ARBA" id="ARBA00006620"/>
    </source>
</evidence>
<keyword evidence="3" id="KW-0540">Nuclease</keyword>
<sequence>MPKLPALKPREVIKALEGAGFAFIRQKGSHRIYVKRNLGITVPYHNKDLKVGTLRHIIKQSGLEVREFLKLT</sequence>
<accession>A0A1F8F672</accession>
<dbReference type="SUPFAM" id="SSF54786">
    <property type="entry name" value="YcfA/nrd intein domain"/>
    <property type="match status" value="1"/>
</dbReference>